<dbReference type="InterPro" id="IPR050204">
    <property type="entry name" value="AraC_XylS_family_regulators"/>
</dbReference>
<comment type="caution">
    <text evidence="5">The sequence shown here is derived from an EMBL/GenBank/DDBJ whole genome shotgun (WGS) entry which is preliminary data.</text>
</comment>
<dbReference type="GO" id="GO:0043565">
    <property type="term" value="F:sequence-specific DNA binding"/>
    <property type="evidence" value="ECO:0007669"/>
    <property type="project" value="InterPro"/>
</dbReference>
<dbReference type="InterPro" id="IPR018060">
    <property type="entry name" value="HTH_AraC"/>
</dbReference>
<dbReference type="Gene3D" id="1.10.10.60">
    <property type="entry name" value="Homeodomain-like"/>
    <property type="match status" value="2"/>
</dbReference>
<evidence type="ECO:0000259" key="4">
    <source>
        <dbReference type="PROSITE" id="PS01124"/>
    </source>
</evidence>
<sequence>MPAPLLNLDCSKEEALALIFPQFPVLTSKTAGWNGIYLAYDYQLPGETPEVSSLQHGMAIFVDIPKPIKAERKIGEVLRSEQVKQGDIVIVPAGTTNQTQWYDSGSVIMLGFEPAIFSRTISEIVEPEKVELAPYFATPDPLICQLGLTLKAELESNSLGSKLYAETIVNLLAVHLLQHYCIQKPVIKEYTGGLPKYKLQSVIDYINTYLEQSLGLEELAQVVQMSPTYFSRLFKQSTGLAPHQYLIQCRVNRAKQLLSRGNAIADVAYKVGFANQAHLNYHFKRLLGVTPKSVGKNL</sequence>
<evidence type="ECO:0000256" key="3">
    <source>
        <dbReference type="ARBA" id="ARBA00023163"/>
    </source>
</evidence>
<dbReference type="EMBL" id="JYON01000004">
    <property type="protein sequence ID" value="KJH72617.1"/>
    <property type="molecule type" value="Genomic_DNA"/>
</dbReference>
<keyword evidence="2" id="KW-0238">DNA-binding</keyword>
<feature type="domain" description="HTH araC/xylS-type" evidence="4">
    <location>
        <begin position="200"/>
        <end position="297"/>
    </location>
</feature>
<keyword evidence="6" id="KW-1185">Reference proteome</keyword>
<dbReference type="SMART" id="SM00342">
    <property type="entry name" value="HTH_ARAC"/>
    <property type="match status" value="1"/>
</dbReference>
<accession>A0A0D8ZW45</accession>
<dbReference type="OrthoDB" id="516574at2"/>
<dbReference type="STRING" id="1618023.UH38_05715"/>
<dbReference type="PROSITE" id="PS00041">
    <property type="entry name" value="HTH_ARAC_FAMILY_1"/>
    <property type="match status" value="1"/>
</dbReference>
<dbReference type="PANTHER" id="PTHR46796:SF6">
    <property type="entry name" value="ARAC SUBFAMILY"/>
    <property type="match status" value="1"/>
</dbReference>
<dbReference type="PATRIC" id="fig|1618023.3.peg.2291"/>
<proteinExistence type="predicted"/>
<dbReference type="Pfam" id="PF12833">
    <property type="entry name" value="HTH_18"/>
    <property type="match status" value="1"/>
</dbReference>
<protein>
    <recommendedName>
        <fullName evidence="4">HTH araC/xylS-type domain-containing protein</fullName>
    </recommendedName>
</protein>
<dbReference type="AlphaFoldDB" id="A0A0D8ZW45"/>
<reference evidence="5 6" key="1">
    <citation type="submission" date="2015-02" db="EMBL/GenBank/DDBJ databases">
        <title>Draft genome of a novel marine cyanobacterium (Chroococcales) isolated from South Atlantic Ocean.</title>
        <authorList>
            <person name="Rigonato J."/>
            <person name="Alvarenga D.O."/>
            <person name="Branco L.H."/>
            <person name="Varani A.M."/>
            <person name="Brandini F.P."/>
            <person name="Fiore M.F."/>
        </authorList>
    </citation>
    <scope>NUCLEOTIDE SEQUENCE [LARGE SCALE GENOMIC DNA]</scope>
    <source>
        <strain evidence="5 6">CENA595</strain>
    </source>
</reference>
<dbReference type="InterPro" id="IPR009057">
    <property type="entry name" value="Homeodomain-like_sf"/>
</dbReference>
<dbReference type="PROSITE" id="PS01124">
    <property type="entry name" value="HTH_ARAC_FAMILY_2"/>
    <property type="match status" value="1"/>
</dbReference>
<keyword evidence="3" id="KW-0804">Transcription</keyword>
<keyword evidence="1" id="KW-0805">Transcription regulation</keyword>
<dbReference type="SUPFAM" id="SSF46689">
    <property type="entry name" value="Homeodomain-like"/>
    <property type="match status" value="2"/>
</dbReference>
<evidence type="ECO:0000313" key="6">
    <source>
        <dbReference type="Proteomes" id="UP000032452"/>
    </source>
</evidence>
<name>A0A0D8ZW45_9CYAN</name>
<dbReference type="GO" id="GO:0003700">
    <property type="term" value="F:DNA-binding transcription factor activity"/>
    <property type="evidence" value="ECO:0007669"/>
    <property type="project" value="InterPro"/>
</dbReference>
<dbReference type="PANTHER" id="PTHR46796">
    <property type="entry name" value="HTH-TYPE TRANSCRIPTIONAL ACTIVATOR RHAS-RELATED"/>
    <property type="match status" value="1"/>
</dbReference>
<evidence type="ECO:0000256" key="1">
    <source>
        <dbReference type="ARBA" id="ARBA00023015"/>
    </source>
</evidence>
<evidence type="ECO:0000256" key="2">
    <source>
        <dbReference type="ARBA" id="ARBA00023125"/>
    </source>
</evidence>
<gene>
    <name evidence="5" type="ORF">UH38_05715</name>
</gene>
<evidence type="ECO:0000313" key="5">
    <source>
        <dbReference type="EMBL" id="KJH72617.1"/>
    </source>
</evidence>
<organism evidence="5 6">
    <name type="scientific">Aliterella atlantica CENA595</name>
    <dbReference type="NCBI Taxonomy" id="1618023"/>
    <lineage>
        <taxon>Bacteria</taxon>
        <taxon>Bacillati</taxon>
        <taxon>Cyanobacteriota</taxon>
        <taxon>Cyanophyceae</taxon>
        <taxon>Chroococcidiopsidales</taxon>
        <taxon>Aliterellaceae</taxon>
        <taxon>Aliterella</taxon>
    </lineage>
</organism>
<dbReference type="InterPro" id="IPR018062">
    <property type="entry name" value="HTH_AraC-typ_CS"/>
</dbReference>
<dbReference type="Proteomes" id="UP000032452">
    <property type="component" value="Unassembled WGS sequence"/>
</dbReference>